<dbReference type="GO" id="GO:0000160">
    <property type="term" value="P:phosphorelay signal transduction system"/>
    <property type="evidence" value="ECO:0007669"/>
    <property type="project" value="InterPro"/>
</dbReference>
<proteinExistence type="predicted"/>
<keyword evidence="1" id="KW-0597">Phosphoprotein</keyword>
<evidence type="ECO:0000259" key="3">
    <source>
        <dbReference type="PROSITE" id="PS50110"/>
    </source>
</evidence>
<dbReference type="Proteomes" id="UP000319383">
    <property type="component" value="Chromosome"/>
</dbReference>
<name>A0A517ZUQ2_9PLAN</name>
<dbReference type="PANTHER" id="PTHR44591:SF3">
    <property type="entry name" value="RESPONSE REGULATORY DOMAIN-CONTAINING PROTEIN"/>
    <property type="match status" value="1"/>
</dbReference>
<dbReference type="InterPro" id="IPR001789">
    <property type="entry name" value="Sig_transdc_resp-reg_receiver"/>
</dbReference>
<dbReference type="InterPro" id="IPR050595">
    <property type="entry name" value="Bact_response_regulator"/>
</dbReference>
<organism evidence="4 5">
    <name type="scientific">Symmachiella dynata</name>
    <dbReference type="NCBI Taxonomy" id="2527995"/>
    <lineage>
        <taxon>Bacteria</taxon>
        <taxon>Pseudomonadati</taxon>
        <taxon>Planctomycetota</taxon>
        <taxon>Planctomycetia</taxon>
        <taxon>Planctomycetales</taxon>
        <taxon>Planctomycetaceae</taxon>
        <taxon>Symmachiella</taxon>
    </lineage>
</organism>
<reference evidence="4 5" key="1">
    <citation type="submission" date="2019-02" db="EMBL/GenBank/DDBJ databases">
        <title>Deep-cultivation of Planctomycetes and their phenomic and genomic characterization uncovers novel biology.</title>
        <authorList>
            <person name="Wiegand S."/>
            <person name="Jogler M."/>
            <person name="Boedeker C."/>
            <person name="Pinto D."/>
            <person name="Vollmers J."/>
            <person name="Rivas-Marin E."/>
            <person name="Kohn T."/>
            <person name="Peeters S.H."/>
            <person name="Heuer A."/>
            <person name="Rast P."/>
            <person name="Oberbeckmann S."/>
            <person name="Bunk B."/>
            <person name="Jeske O."/>
            <person name="Meyerdierks A."/>
            <person name="Storesund J.E."/>
            <person name="Kallscheuer N."/>
            <person name="Luecker S."/>
            <person name="Lage O.M."/>
            <person name="Pohl T."/>
            <person name="Merkel B.J."/>
            <person name="Hornburger P."/>
            <person name="Mueller R.-W."/>
            <person name="Bruemmer F."/>
            <person name="Labrenz M."/>
            <person name="Spormann A.M."/>
            <person name="Op den Camp H."/>
            <person name="Overmann J."/>
            <person name="Amann R."/>
            <person name="Jetten M.S.M."/>
            <person name="Mascher T."/>
            <person name="Medema M.H."/>
            <person name="Devos D.P."/>
            <person name="Kaster A.-K."/>
            <person name="Ovreas L."/>
            <person name="Rohde M."/>
            <person name="Galperin M.Y."/>
            <person name="Jogler C."/>
        </authorList>
    </citation>
    <scope>NUCLEOTIDE SEQUENCE [LARGE SCALE GENOMIC DNA]</scope>
    <source>
        <strain evidence="4 5">Mal52</strain>
    </source>
</reference>
<sequence length="122" mass="13340">MLAANRILTVDDTPMNLTIIEETFPDRHELSPVGEANETHHGLLSLSPDVVFVEVVMPRPDGCEFCNQIKNNPDSTHGQAMMVSAQTELDAMLRGLYPFTTVCQCSNSIESSLPVTMSNFGA</sequence>
<gene>
    <name evidence="4" type="ORF">Mal52_47250</name>
</gene>
<dbReference type="Gene3D" id="3.40.50.2300">
    <property type="match status" value="1"/>
</dbReference>
<keyword evidence="5" id="KW-1185">Reference proteome</keyword>
<comment type="caution">
    <text evidence="2">Lacks conserved residue(s) required for the propagation of feature annotation.</text>
</comment>
<feature type="domain" description="Response regulatory" evidence="3">
    <location>
        <begin position="6"/>
        <end position="122"/>
    </location>
</feature>
<dbReference type="PANTHER" id="PTHR44591">
    <property type="entry name" value="STRESS RESPONSE REGULATOR PROTEIN 1"/>
    <property type="match status" value="1"/>
</dbReference>
<dbReference type="KEGG" id="sdyn:Mal52_47250"/>
<evidence type="ECO:0000313" key="4">
    <source>
        <dbReference type="EMBL" id="QDU46207.1"/>
    </source>
</evidence>
<evidence type="ECO:0000313" key="5">
    <source>
        <dbReference type="Proteomes" id="UP000319383"/>
    </source>
</evidence>
<dbReference type="Pfam" id="PF00072">
    <property type="entry name" value="Response_reg"/>
    <property type="match status" value="1"/>
</dbReference>
<dbReference type="SUPFAM" id="SSF52172">
    <property type="entry name" value="CheY-like"/>
    <property type="match status" value="1"/>
</dbReference>
<dbReference type="InterPro" id="IPR011006">
    <property type="entry name" value="CheY-like_superfamily"/>
</dbReference>
<dbReference type="AlphaFoldDB" id="A0A517ZUQ2"/>
<evidence type="ECO:0000256" key="1">
    <source>
        <dbReference type="ARBA" id="ARBA00022553"/>
    </source>
</evidence>
<accession>A0A517ZUQ2</accession>
<protein>
    <submittedName>
        <fullName evidence="4">Response regulator PleD</fullName>
    </submittedName>
</protein>
<evidence type="ECO:0000256" key="2">
    <source>
        <dbReference type="PROSITE-ProRule" id="PRU00169"/>
    </source>
</evidence>
<dbReference type="EMBL" id="CP036276">
    <property type="protein sequence ID" value="QDU46207.1"/>
    <property type="molecule type" value="Genomic_DNA"/>
</dbReference>
<dbReference type="RefSeq" id="WP_145378744.1">
    <property type="nucleotide sequence ID" value="NZ_CP036276.1"/>
</dbReference>
<dbReference type="PROSITE" id="PS50110">
    <property type="entry name" value="RESPONSE_REGULATORY"/>
    <property type="match status" value="1"/>
</dbReference>